<feature type="transmembrane region" description="Helical" evidence="1">
    <location>
        <begin position="194"/>
        <end position="214"/>
    </location>
</feature>
<reference evidence="3" key="1">
    <citation type="submission" date="2018-05" db="EMBL/GenBank/DDBJ databases">
        <title>Genome Sequencing of selected type strains of the family Eggerthellaceae.</title>
        <authorList>
            <person name="Danylec N."/>
            <person name="Stoll D.A."/>
            <person name="Doetsch A."/>
            <person name="Huch M."/>
        </authorList>
    </citation>
    <scope>NUCLEOTIDE SEQUENCE [LARGE SCALE GENOMIC DNA]</scope>
    <source>
        <strain evidence="3">DSM 24851</strain>
    </source>
</reference>
<keyword evidence="1" id="KW-1133">Transmembrane helix</keyword>
<feature type="transmembrane region" description="Helical" evidence="1">
    <location>
        <begin position="91"/>
        <end position="111"/>
    </location>
</feature>
<keyword evidence="1" id="KW-0812">Transmembrane</keyword>
<dbReference type="Proteomes" id="UP000269591">
    <property type="component" value="Unassembled WGS sequence"/>
</dbReference>
<name>A0A3N0B0D2_9ACTN</name>
<evidence type="ECO:0000313" key="2">
    <source>
        <dbReference type="EMBL" id="RNL40582.1"/>
    </source>
</evidence>
<evidence type="ECO:0000313" key="3">
    <source>
        <dbReference type="Proteomes" id="UP000269591"/>
    </source>
</evidence>
<proteinExistence type="predicted"/>
<accession>A0A3N0B0D2</accession>
<keyword evidence="1" id="KW-0472">Membrane</keyword>
<dbReference type="EMBL" id="QIBX01000005">
    <property type="protein sequence ID" value="RNL40582.1"/>
    <property type="molecule type" value="Genomic_DNA"/>
</dbReference>
<evidence type="ECO:0008006" key="4">
    <source>
        <dbReference type="Google" id="ProtNLM"/>
    </source>
</evidence>
<sequence>MAFLAILAGSAGAVFALRNPIHRAPALFYALAVCVDALFIFGDSLGLPRLVSQGLFAAVHKCTLALALFVIVMFIGVFSRESRVRRWLQPIRAELSVIAWILSLGHMAVYLSSYATRLISGNVNGAVLVALIVALVLFALLLILGITSFKLVKRYMQAETWKRVQSLAYVFFGLVYAHLMLMLLPPALKGGEAAQVSVAIYSVVFIGYGAARLFRALRDSKTHAEQ</sequence>
<dbReference type="OrthoDB" id="3197320at2"/>
<feature type="transmembrane region" description="Helical" evidence="1">
    <location>
        <begin position="56"/>
        <end position="79"/>
    </location>
</feature>
<evidence type="ECO:0000256" key="1">
    <source>
        <dbReference type="SAM" id="Phobius"/>
    </source>
</evidence>
<gene>
    <name evidence="2" type="ORF">DMP06_04225</name>
</gene>
<dbReference type="AlphaFoldDB" id="A0A3N0B0D2"/>
<keyword evidence="3" id="KW-1185">Reference proteome</keyword>
<comment type="caution">
    <text evidence="2">The sequence shown here is derived from an EMBL/GenBank/DDBJ whole genome shotgun (WGS) entry which is preliminary data.</text>
</comment>
<organism evidence="2 3">
    <name type="scientific">Slackia equolifaciens</name>
    <dbReference type="NCBI Taxonomy" id="498718"/>
    <lineage>
        <taxon>Bacteria</taxon>
        <taxon>Bacillati</taxon>
        <taxon>Actinomycetota</taxon>
        <taxon>Coriobacteriia</taxon>
        <taxon>Eggerthellales</taxon>
        <taxon>Eggerthellaceae</taxon>
        <taxon>Slackia</taxon>
    </lineage>
</organism>
<feature type="transmembrane region" description="Helical" evidence="1">
    <location>
        <begin position="123"/>
        <end position="146"/>
    </location>
</feature>
<feature type="transmembrane region" description="Helical" evidence="1">
    <location>
        <begin position="167"/>
        <end position="188"/>
    </location>
</feature>
<dbReference type="RefSeq" id="WP_123208507.1">
    <property type="nucleotide sequence ID" value="NZ_JBHTHO010000003.1"/>
</dbReference>
<protein>
    <recommendedName>
        <fullName evidence="4">Ferric oxidoreductase domain-containing protein</fullName>
    </recommendedName>
</protein>